<feature type="compositionally biased region" description="Low complexity" evidence="1">
    <location>
        <begin position="363"/>
        <end position="384"/>
    </location>
</feature>
<evidence type="ECO:0000313" key="3">
    <source>
        <dbReference type="Proteomes" id="UP000770015"/>
    </source>
</evidence>
<gene>
    <name evidence="2" type="ORF">F5X68DRAFT_14778</name>
</gene>
<keyword evidence="3" id="KW-1185">Reference proteome</keyword>
<feature type="region of interest" description="Disordered" evidence="1">
    <location>
        <begin position="350"/>
        <end position="415"/>
    </location>
</feature>
<comment type="caution">
    <text evidence="2">The sequence shown here is derived from an EMBL/GenBank/DDBJ whole genome shotgun (WGS) entry which is preliminary data.</text>
</comment>
<sequence length="449" mass="46125">MSSNSFTSSGLSLLDTAISQSVYTTIWTTKILAVSGESTWEADYTITEVRTGNPTDYFRAAFATTTSTYAQGECTPGSDIIIISPTETEVVDASSPVQTANDDDSTGSLTDEAFTAIRTDFLPDFPPPSPTPSAQEVTPELGGGGVVPPGAAPFPEGDGTELRGPGSEAEVESATTVQSALSVLATGDSARAHGGTGAHVDGNININPDENDSGLTMEDIIPLLSNLNTTSRPTSSFVSVSLPTESSEVEDDEAIFADDFDFDVDSGSASLRDGAVSSDIDISATTTTPTPSANFSSFTTVTISQTASNDDFLQRAALNSTSTISGSNSTVTLISNSTLVSFTTSTLTSTSVSSVTNDEDETSTTSTSTTSSTTRTAFSITASTPPRPTTDDQDDESDASSKVGGASPVDGEDGNGEYVAVTAAAQRAPTQSTTLLAVNALLVGLWVLL</sequence>
<dbReference type="AlphaFoldDB" id="A0A9P8VAK4"/>
<reference evidence="2" key="1">
    <citation type="journal article" date="2021" name="Nat. Commun.">
        <title>Genetic determinants of endophytism in the Arabidopsis root mycobiome.</title>
        <authorList>
            <person name="Mesny F."/>
            <person name="Miyauchi S."/>
            <person name="Thiergart T."/>
            <person name="Pickel B."/>
            <person name="Atanasova L."/>
            <person name="Karlsson M."/>
            <person name="Huettel B."/>
            <person name="Barry K.W."/>
            <person name="Haridas S."/>
            <person name="Chen C."/>
            <person name="Bauer D."/>
            <person name="Andreopoulos W."/>
            <person name="Pangilinan J."/>
            <person name="LaButti K."/>
            <person name="Riley R."/>
            <person name="Lipzen A."/>
            <person name="Clum A."/>
            <person name="Drula E."/>
            <person name="Henrissat B."/>
            <person name="Kohler A."/>
            <person name="Grigoriev I.V."/>
            <person name="Martin F.M."/>
            <person name="Hacquard S."/>
        </authorList>
    </citation>
    <scope>NUCLEOTIDE SEQUENCE</scope>
    <source>
        <strain evidence="2">MPI-SDFR-AT-0117</strain>
    </source>
</reference>
<feature type="region of interest" description="Disordered" evidence="1">
    <location>
        <begin position="126"/>
        <end position="145"/>
    </location>
</feature>
<dbReference type="EMBL" id="JAGSXJ010000013">
    <property type="protein sequence ID" value="KAH6686263.1"/>
    <property type="molecule type" value="Genomic_DNA"/>
</dbReference>
<dbReference type="OrthoDB" id="3558870at2759"/>
<organism evidence="2 3">
    <name type="scientific">Plectosphaerella plurivora</name>
    <dbReference type="NCBI Taxonomy" id="936078"/>
    <lineage>
        <taxon>Eukaryota</taxon>
        <taxon>Fungi</taxon>
        <taxon>Dikarya</taxon>
        <taxon>Ascomycota</taxon>
        <taxon>Pezizomycotina</taxon>
        <taxon>Sordariomycetes</taxon>
        <taxon>Hypocreomycetidae</taxon>
        <taxon>Glomerellales</taxon>
        <taxon>Plectosphaerellaceae</taxon>
        <taxon>Plectosphaerella</taxon>
    </lineage>
</organism>
<name>A0A9P8VAK4_9PEZI</name>
<evidence type="ECO:0000256" key="1">
    <source>
        <dbReference type="SAM" id="MobiDB-lite"/>
    </source>
</evidence>
<dbReference type="Proteomes" id="UP000770015">
    <property type="component" value="Unassembled WGS sequence"/>
</dbReference>
<evidence type="ECO:0000313" key="2">
    <source>
        <dbReference type="EMBL" id="KAH6686263.1"/>
    </source>
</evidence>
<protein>
    <submittedName>
        <fullName evidence="2">Uncharacterized protein</fullName>
    </submittedName>
</protein>
<proteinExistence type="predicted"/>
<accession>A0A9P8VAK4</accession>